<accession>A0ABW4R7P5</accession>
<gene>
    <name evidence="8 10" type="primary">rplC</name>
    <name evidence="10" type="ORF">ACFSCT_10315</name>
</gene>
<keyword evidence="11" id="KW-1185">Reference proteome</keyword>
<comment type="PTM">
    <text evidence="8">Methylated by PrmB.</text>
</comment>
<dbReference type="InterPro" id="IPR009000">
    <property type="entry name" value="Transl_B-barrel_sf"/>
</dbReference>
<name>A0ABW4R7P5_9RHOB</name>
<evidence type="ECO:0000256" key="6">
    <source>
        <dbReference type="ARBA" id="ARBA00023274"/>
    </source>
</evidence>
<dbReference type="RefSeq" id="WP_379142479.1">
    <property type="nucleotide sequence ID" value="NZ_JBHUEN010000029.1"/>
</dbReference>
<feature type="compositionally biased region" description="Basic and acidic residues" evidence="9">
    <location>
        <begin position="273"/>
        <end position="296"/>
    </location>
</feature>
<keyword evidence="4 8" id="KW-0694">RNA-binding</keyword>
<dbReference type="HAMAP" id="MF_01325_B">
    <property type="entry name" value="Ribosomal_uL3_B"/>
    <property type="match status" value="1"/>
</dbReference>
<evidence type="ECO:0000256" key="8">
    <source>
        <dbReference type="HAMAP-Rule" id="MF_01325"/>
    </source>
</evidence>
<keyword evidence="6 8" id="KW-0687">Ribonucleoprotein</keyword>
<evidence type="ECO:0000256" key="2">
    <source>
        <dbReference type="ARBA" id="ARBA00022481"/>
    </source>
</evidence>
<comment type="function">
    <text evidence="8">One of the primary rRNA binding proteins, it binds directly near the 3'-end of the 23S rRNA, where it nucleates assembly of the 50S subunit.</text>
</comment>
<dbReference type="InterPro" id="IPR019927">
    <property type="entry name" value="Ribosomal_uL3_bac/org-type"/>
</dbReference>
<dbReference type="Pfam" id="PF00297">
    <property type="entry name" value="Ribosomal_L3"/>
    <property type="match status" value="1"/>
</dbReference>
<feature type="modified residue" description="N5-methylglutamine" evidence="8">
    <location>
        <position position="152"/>
    </location>
</feature>
<evidence type="ECO:0000313" key="11">
    <source>
        <dbReference type="Proteomes" id="UP001597213"/>
    </source>
</evidence>
<evidence type="ECO:0000313" key="10">
    <source>
        <dbReference type="EMBL" id="MFD1882106.1"/>
    </source>
</evidence>
<evidence type="ECO:0000256" key="9">
    <source>
        <dbReference type="SAM" id="MobiDB-lite"/>
    </source>
</evidence>
<dbReference type="PANTHER" id="PTHR11229:SF16">
    <property type="entry name" value="LARGE RIBOSOMAL SUBUNIT PROTEIN UL3C"/>
    <property type="match status" value="1"/>
</dbReference>
<comment type="similarity">
    <text evidence="1 8">Belongs to the universal ribosomal protein uL3 family.</text>
</comment>
<keyword evidence="5 8" id="KW-0689">Ribosomal protein</keyword>
<dbReference type="Proteomes" id="UP001597213">
    <property type="component" value="Unassembled WGS sequence"/>
</dbReference>
<evidence type="ECO:0000256" key="7">
    <source>
        <dbReference type="ARBA" id="ARBA00035243"/>
    </source>
</evidence>
<comment type="subunit">
    <text evidence="8">Part of the 50S ribosomal subunit. Forms a cluster with proteins L14 and L19.</text>
</comment>
<dbReference type="Gene3D" id="2.40.30.10">
    <property type="entry name" value="Translation factors"/>
    <property type="match status" value="1"/>
</dbReference>
<keyword evidence="3 8" id="KW-0699">rRNA-binding</keyword>
<dbReference type="GO" id="GO:0005840">
    <property type="term" value="C:ribosome"/>
    <property type="evidence" value="ECO:0007669"/>
    <property type="project" value="UniProtKB-KW"/>
</dbReference>
<dbReference type="InterPro" id="IPR000597">
    <property type="entry name" value="Ribosomal_uL3"/>
</dbReference>
<feature type="region of interest" description="Disordered" evidence="9">
    <location>
        <begin position="233"/>
        <end position="303"/>
    </location>
</feature>
<sequence>MLRTGVIAKKLGMTRLFLEDGRQVPVTVLHLDNLQVVAQRTAEKDGYVAVQLGAGEAKAKRVSGPMRGHFAAAKVAPKRKIAEFRVAEENLIPVGEEIIADHYFAGQFVDIAGTSIGKGFAGAMKRHNFGGLRASHGVSISHRSHGSTGQCQDPGKVFKGKKMAGHLGAVRVTTQNLQVIKTDSDRGLIMVKGSVPGSKGGWVTIKDAVKKAQPDNVITPAATRSKQKEAHRLAEEAAAAAAAEEEAARKAQAEAEAAAQEAALAEAEASIAADKEAADPNADKAVELDEAPKADDSAEGEEK</sequence>
<reference evidence="11" key="1">
    <citation type="journal article" date="2019" name="Int. J. Syst. Evol. Microbiol.">
        <title>The Global Catalogue of Microorganisms (GCM) 10K type strain sequencing project: providing services to taxonomists for standard genome sequencing and annotation.</title>
        <authorList>
            <consortium name="The Broad Institute Genomics Platform"/>
            <consortium name="The Broad Institute Genome Sequencing Center for Infectious Disease"/>
            <person name="Wu L."/>
            <person name="Ma J."/>
        </authorList>
    </citation>
    <scope>NUCLEOTIDE SEQUENCE [LARGE SCALE GENOMIC DNA]</scope>
    <source>
        <strain evidence="11">CCUG 56029</strain>
    </source>
</reference>
<evidence type="ECO:0000256" key="5">
    <source>
        <dbReference type="ARBA" id="ARBA00022980"/>
    </source>
</evidence>
<protein>
    <recommendedName>
        <fullName evidence="7 8">Large ribosomal subunit protein uL3</fullName>
    </recommendedName>
</protein>
<evidence type="ECO:0000256" key="3">
    <source>
        <dbReference type="ARBA" id="ARBA00022730"/>
    </source>
</evidence>
<dbReference type="Gene3D" id="3.30.160.810">
    <property type="match status" value="1"/>
</dbReference>
<organism evidence="10 11">
    <name type="scientific">Paracoccus pacificus</name>
    <dbReference type="NCBI Taxonomy" id="1463598"/>
    <lineage>
        <taxon>Bacteria</taxon>
        <taxon>Pseudomonadati</taxon>
        <taxon>Pseudomonadota</taxon>
        <taxon>Alphaproteobacteria</taxon>
        <taxon>Rhodobacterales</taxon>
        <taxon>Paracoccaceae</taxon>
        <taxon>Paracoccus</taxon>
    </lineage>
</organism>
<dbReference type="PANTHER" id="PTHR11229">
    <property type="entry name" value="50S RIBOSOMAL PROTEIN L3"/>
    <property type="match status" value="1"/>
</dbReference>
<comment type="caution">
    <text evidence="10">The sequence shown here is derived from an EMBL/GenBank/DDBJ whole genome shotgun (WGS) entry which is preliminary data.</text>
</comment>
<feature type="compositionally biased region" description="Low complexity" evidence="9">
    <location>
        <begin position="254"/>
        <end position="272"/>
    </location>
</feature>
<evidence type="ECO:0000256" key="4">
    <source>
        <dbReference type="ARBA" id="ARBA00022884"/>
    </source>
</evidence>
<dbReference type="EMBL" id="JBHUEN010000029">
    <property type="protein sequence ID" value="MFD1882106.1"/>
    <property type="molecule type" value="Genomic_DNA"/>
</dbReference>
<dbReference type="SUPFAM" id="SSF50447">
    <property type="entry name" value="Translation proteins"/>
    <property type="match status" value="1"/>
</dbReference>
<dbReference type="NCBIfam" id="TIGR03625">
    <property type="entry name" value="L3_bact"/>
    <property type="match status" value="1"/>
</dbReference>
<keyword evidence="2 8" id="KW-0488">Methylation</keyword>
<evidence type="ECO:0000256" key="1">
    <source>
        <dbReference type="ARBA" id="ARBA00006540"/>
    </source>
</evidence>
<proteinExistence type="inferred from homology"/>